<keyword evidence="6" id="KW-0472">Membrane</keyword>
<accession>A0A2V0NYX4</accession>
<keyword evidence="6" id="KW-0812">Transmembrane</keyword>
<comment type="similarity">
    <text evidence="1 5">Belongs to the GDA1/CD39 NTPase family.</text>
</comment>
<gene>
    <name evidence="7" type="ORF">Rsub_05453</name>
</gene>
<keyword evidence="2 5" id="KW-0378">Hydrolase</keyword>
<keyword evidence="4" id="KW-0547">Nucleotide-binding</keyword>
<dbReference type="EMBL" id="BDRX01000035">
    <property type="protein sequence ID" value="GBF92834.1"/>
    <property type="molecule type" value="Genomic_DNA"/>
</dbReference>
<dbReference type="GO" id="GO:0017110">
    <property type="term" value="F:nucleoside diphosphate phosphatase activity"/>
    <property type="evidence" value="ECO:0007669"/>
    <property type="project" value="TreeGrafter"/>
</dbReference>
<dbReference type="Pfam" id="PF01150">
    <property type="entry name" value="GDA1_CD39"/>
    <property type="match status" value="2"/>
</dbReference>
<dbReference type="GO" id="GO:0016020">
    <property type="term" value="C:membrane"/>
    <property type="evidence" value="ECO:0007669"/>
    <property type="project" value="TreeGrafter"/>
</dbReference>
<evidence type="ECO:0000256" key="6">
    <source>
        <dbReference type="SAM" id="Phobius"/>
    </source>
</evidence>
<feature type="active site" description="Proton acceptor" evidence="3">
    <location>
        <position position="242"/>
    </location>
</feature>
<keyword evidence="6" id="KW-1133">Transmembrane helix</keyword>
<organism evidence="7 8">
    <name type="scientific">Raphidocelis subcapitata</name>
    <dbReference type="NCBI Taxonomy" id="307507"/>
    <lineage>
        <taxon>Eukaryota</taxon>
        <taxon>Viridiplantae</taxon>
        <taxon>Chlorophyta</taxon>
        <taxon>core chlorophytes</taxon>
        <taxon>Chlorophyceae</taxon>
        <taxon>CS clade</taxon>
        <taxon>Sphaeropleales</taxon>
        <taxon>Selenastraceae</taxon>
        <taxon>Raphidocelis</taxon>
    </lineage>
</organism>
<feature type="binding site" evidence="4">
    <location>
        <begin position="272"/>
        <end position="276"/>
    </location>
    <ligand>
        <name>ATP</name>
        <dbReference type="ChEBI" id="CHEBI:30616"/>
    </ligand>
</feature>
<dbReference type="PANTHER" id="PTHR11782">
    <property type="entry name" value="ADENOSINE/GUANOSINE DIPHOSPHATASE"/>
    <property type="match status" value="1"/>
</dbReference>
<dbReference type="OrthoDB" id="6372431at2759"/>
<evidence type="ECO:0000256" key="1">
    <source>
        <dbReference type="ARBA" id="ARBA00009283"/>
    </source>
</evidence>
<evidence type="ECO:0000256" key="2">
    <source>
        <dbReference type="ARBA" id="ARBA00022801"/>
    </source>
</evidence>
<dbReference type="FunCoup" id="A0A2V0NYX4">
    <property type="interactions" value="2084"/>
</dbReference>
<dbReference type="Proteomes" id="UP000247498">
    <property type="component" value="Unassembled WGS sequence"/>
</dbReference>
<dbReference type="InterPro" id="IPR000407">
    <property type="entry name" value="GDA1_CD39_NTPase"/>
</dbReference>
<dbReference type="GO" id="GO:0005524">
    <property type="term" value="F:ATP binding"/>
    <property type="evidence" value="ECO:0007669"/>
    <property type="project" value="UniProtKB-KW"/>
</dbReference>
<dbReference type="STRING" id="307507.A0A2V0NYX4"/>
<dbReference type="PANTHER" id="PTHR11782:SF83">
    <property type="entry name" value="GUANOSINE-DIPHOSPHATASE"/>
    <property type="match status" value="1"/>
</dbReference>
<evidence type="ECO:0000313" key="8">
    <source>
        <dbReference type="Proteomes" id="UP000247498"/>
    </source>
</evidence>
<dbReference type="InParanoid" id="A0A2V0NYX4"/>
<feature type="transmembrane region" description="Helical" evidence="6">
    <location>
        <begin position="63"/>
        <end position="82"/>
    </location>
</feature>
<proteinExistence type="inferred from homology"/>
<dbReference type="PROSITE" id="PS01238">
    <property type="entry name" value="GDA1_CD39_NTPASE"/>
    <property type="match status" value="1"/>
</dbReference>
<dbReference type="GO" id="GO:0009134">
    <property type="term" value="P:nucleoside diphosphate catabolic process"/>
    <property type="evidence" value="ECO:0007669"/>
    <property type="project" value="TreeGrafter"/>
</dbReference>
<evidence type="ECO:0000256" key="4">
    <source>
        <dbReference type="PIRSR" id="PIRSR600407-2"/>
    </source>
</evidence>
<sequence length="438" mass="46121">MGEAGNGGTMLPASTRAVEYRAVPATDRATPQPHPRIGKLPFTHPRVFRRHDRLVDKLHRFRGVIAAVTLPIAVLLLIWAIAPGGGGQPRLHAAAPAAPGDAAAAAVAAGPGAVEEVYSIVLDAGSTGSRIHVYKFERRRDQGGQLLLISDTFEQLKPGLSAFPDDPKKAAASLEPLLATAVRTVPKALRRQTSISLKATAGLRLLPGSKAEDILKAVGTFLKTFPFKLGTDAVGIMDGAHEGAYAWLTLNYLLGKLSSGPDATVAAIDLGGGSVQEAFALPDAEAAAAPGGYVTTLRANGKKFSVYVHSYLGYGLMAARAKVIESNGGKGHPCFAKGSALKYSYADKEYSVGEVEFAKRATSVCGKPESEVARQYSLAEGNAPYFCLDLSFCHTVLTQGFDLPEDTELTLVKQVKYNGQAIEAAWPLGAAIDGLSQE</sequence>
<name>A0A2V0NYX4_9CHLO</name>
<evidence type="ECO:0000256" key="3">
    <source>
        <dbReference type="PIRSR" id="PIRSR600407-1"/>
    </source>
</evidence>
<evidence type="ECO:0000313" key="7">
    <source>
        <dbReference type="EMBL" id="GBF92834.1"/>
    </source>
</evidence>
<dbReference type="Gene3D" id="3.30.420.40">
    <property type="match status" value="1"/>
</dbReference>
<keyword evidence="8" id="KW-1185">Reference proteome</keyword>
<comment type="caution">
    <text evidence="7">The sequence shown here is derived from an EMBL/GenBank/DDBJ whole genome shotgun (WGS) entry which is preliminary data.</text>
</comment>
<reference evidence="7 8" key="1">
    <citation type="journal article" date="2018" name="Sci. Rep.">
        <title>Raphidocelis subcapitata (=Pseudokirchneriella subcapitata) provides an insight into genome evolution and environmental adaptations in the Sphaeropleales.</title>
        <authorList>
            <person name="Suzuki S."/>
            <person name="Yamaguchi H."/>
            <person name="Nakajima N."/>
            <person name="Kawachi M."/>
        </authorList>
    </citation>
    <scope>NUCLEOTIDE SEQUENCE [LARGE SCALE GENOMIC DNA]</scope>
    <source>
        <strain evidence="7 8">NIES-35</strain>
    </source>
</reference>
<dbReference type="AlphaFoldDB" id="A0A2V0NYX4"/>
<protein>
    <submittedName>
        <fullName evidence="7">Apyrase-like</fullName>
    </submittedName>
</protein>
<evidence type="ECO:0000256" key="5">
    <source>
        <dbReference type="RuleBase" id="RU003833"/>
    </source>
</evidence>
<dbReference type="Gene3D" id="3.30.420.150">
    <property type="entry name" value="Exopolyphosphatase. Domain 2"/>
    <property type="match status" value="2"/>
</dbReference>
<keyword evidence="4" id="KW-0067">ATP-binding</keyword>